<dbReference type="PROSITE" id="PS51910">
    <property type="entry name" value="GH18_2"/>
    <property type="match status" value="1"/>
</dbReference>
<dbReference type="EMBL" id="AP014924">
    <property type="protein sequence ID" value="BAS28405.1"/>
    <property type="molecule type" value="Genomic_DNA"/>
</dbReference>
<dbReference type="Gene3D" id="3.10.50.10">
    <property type="match status" value="1"/>
</dbReference>
<dbReference type="Gene3D" id="2.30.30.40">
    <property type="entry name" value="SH3 Domains"/>
    <property type="match status" value="1"/>
</dbReference>
<protein>
    <submittedName>
        <fullName evidence="2">Chitinase</fullName>
    </submittedName>
</protein>
<dbReference type="InterPro" id="IPR001223">
    <property type="entry name" value="Glyco_hydro18_cat"/>
</dbReference>
<dbReference type="Gene3D" id="3.20.20.80">
    <property type="entry name" value="Glycosidases"/>
    <property type="match status" value="1"/>
</dbReference>
<name>A0A0K2SMR9_LIMPI</name>
<dbReference type="PANTHER" id="PTHR46066:SF2">
    <property type="entry name" value="CHITINASE DOMAIN-CONTAINING PROTEIN 1"/>
    <property type="match status" value="1"/>
</dbReference>
<evidence type="ECO:0000313" key="2">
    <source>
        <dbReference type="EMBL" id="BAS28405.1"/>
    </source>
</evidence>
<feature type="domain" description="GH18" evidence="1">
    <location>
        <begin position="114"/>
        <end position="433"/>
    </location>
</feature>
<keyword evidence="3" id="KW-1185">Reference proteome</keyword>
<dbReference type="Proteomes" id="UP000065807">
    <property type="component" value="Chromosome"/>
</dbReference>
<reference evidence="3" key="2">
    <citation type="journal article" date="2016" name="Int. J. Syst. Evol. Microbiol.">
        <title>Complete genome sequence and cell structure of Limnochorda pilosa, a Gram-negative spore-former within the phylum Firmicutes.</title>
        <authorList>
            <person name="Watanabe M."/>
            <person name="Kojima H."/>
            <person name="Fukui M."/>
        </authorList>
    </citation>
    <scope>NUCLEOTIDE SEQUENCE [LARGE SCALE GENOMIC DNA]</scope>
    <source>
        <strain evidence="3">HC45</strain>
    </source>
</reference>
<dbReference type="OrthoDB" id="9775889at2"/>
<gene>
    <name evidence="2" type="ORF">LIP_2575</name>
</gene>
<dbReference type="InterPro" id="IPR011583">
    <property type="entry name" value="Chitinase_II/V-like_cat"/>
</dbReference>
<dbReference type="KEGG" id="lpil:LIP_2575"/>
<dbReference type="InterPro" id="IPR017853">
    <property type="entry name" value="GH"/>
</dbReference>
<evidence type="ECO:0000313" key="3">
    <source>
        <dbReference type="Proteomes" id="UP000065807"/>
    </source>
</evidence>
<sequence>MSTNTLSLAIIGLLALGGLLGGGRAAPPAVPPSSPPVEAPAGEGNVVEVRSDQAWVREAPGSTEKLAVLSRGSRVTQVGQAGRWVQVQLPDGREGWLSGMMVGVPSLNEREGRREVWGYYVEGPSLSSWSSFEVNADRLSAVVPWSFTVDGQGRLAVADGLSEAELARVLQRAGATGLGTHLLVQNYRNGRFDDQIVHDLLRDPQARERAAEAMVAQAKAWGAQGIHLDLENVPPLDRPFLTAFVAELSQSLRGQGLELSMALPAKTEDRPSHAWSGAFDYPALAPNLDRAVLMTYDQHHRTGSPGPIASAPWVEEVVQYALSAGFAPDKVLLGLAGYGYDWPRAGTARVLTHAQVLALLDEERRRSPGVSLHWDSSAKTPYFAYGSGNQVWFEDQQSLGYKLRIADRYGLGGVALWRLGQEDAGSWSLLTGG</sequence>
<dbReference type="AlphaFoldDB" id="A0A0K2SMR9"/>
<proteinExistence type="predicted"/>
<reference evidence="3" key="1">
    <citation type="submission" date="2015-07" db="EMBL/GenBank/DDBJ databases">
        <title>Complete genome sequence and phylogenetic analysis of Limnochorda pilosa.</title>
        <authorList>
            <person name="Watanabe M."/>
            <person name="Kojima H."/>
            <person name="Fukui M."/>
        </authorList>
    </citation>
    <scope>NUCLEOTIDE SEQUENCE [LARGE SCALE GENOMIC DNA]</scope>
    <source>
        <strain evidence="3">HC45</strain>
    </source>
</reference>
<dbReference type="InterPro" id="IPR003646">
    <property type="entry name" value="SH3-like_bac-type"/>
</dbReference>
<dbReference type="Pfam" id="PF08239">
    <property type="entry name" value="SH3_3"/>
    <property type="match status" value="1"/>
</dbReference>
<dbReference type="STRING" id="1555112.LIP_2575"/>
<dbReference type="InterPro" id="IPR029070">
    <property type="entry name" value="Chitinase_insertion_sf"/>
</dbReference>
<accession>A0A0K2SMR9</accession>
<dbReference type="Pfam" id="PF00704">
    <property type="entry name" value="Glyco_hydro_18"/>
    <property type="match status" value="1"/>
</dbReference>
<organism evidence="2 3">
    <name type="scientific">Limnochorda pilosa</name>
    <dbReference type="NCBI Taxonomy" id="1555112"/>
    <lineage>
        <taxon>Bacteria</taxon>
        <taxon>Bacillati</taxon>
        <taxon>Bacillota</taxon>
        <taxon>Limnochordia</taxon>
        <taxon>Limnochordales</taxon>
        <taxon>Limnochordaceae</taxon>
        <taxon>Limnochorda</taxon>
    </lineage>
</organism>
<dbReference type="GO" id="GO:0005975">
    <property type="term" value="P:carbohydrate metabolic process"/>
    <property type="evidence" value="ECO:0007669"/>
    <property type="project" value="InterPro"/>
</dbReference>
<dbReference type="GO" id="GO:0008061">
    <property type="term" value="F:chitin binding"/>
    <property type="evidence" value="ECO:0007669"/>
    <property type="project" value="InterPro"/>
</dbReference>
<dbReference type="PANTHER" id="PTHR46066">
    <property type="entry name" value="CHITINASE DOMAIN-CONTAINING PROTEIN 1 FAMILY MEMBER"/>
    <property type="match status" value="1"/>
</dbReference>
<dbReference type="SMART" id="SM00636">
    <property type="entry name" value="Glyco_18"/>
    <property type="match status" value="1"/>
</dbReference>
<dbReference type="RefSeq" id="WP_068138711.1">
    <property type="nucleotide sequence ID" value="NZ_AP014924.1"/>
</dbReference>
<dbReference type="SUPFAM" id="SSF51445">
    <property type="entry name" value="(Trans)glycosidases"/>
    <property type="match status" value="1"/>
</dbReference>
<evidence type="ECO:0000259" key="1">
    <source>
        <dbReference type="PROSITE" id="PS51910"/>
    </source>
</evidence>